<dbReference type="PROSITE" id="PS50053">
    <property type="entry name" value="UBIQUITIN_2"/>
    <property type="match status" value="1"/>
</dbReference>
<feature type="domain" description="Ubiquitin-like" evidence="14">
    <location>
        <begin position="10"/>
        <end position="82"/>
    </location>
</feature>
<organism evidence="16 17">
    <name type="scientific">Actinia tenebrosa</name>
    <name type="common">Australian red waratah sea anemone</name>
    <dbReference type="NCBI Taxonomy" id="6105"/>
    <lineage>
        <taxon>Eukaryota</taxon>
        <taxon>Metazoa</taxon>
        <taxon>Cnidaria</taxon>
        <taxon>Anthozoa</taxon>
        <taxon>Hexacorallia</taxon>
        <taxon>Actiniaria</taxon>
        <taxon>Actiniidae</taxon>
        <taxon>Actinia</taxon>
    </lineage>
</organism>
<keyword evidence="13" id="KW-0175">Coiled coil</keyword>
<evidence type="ECO:0000256" key="3">
    <source>
        <dbReference type="ARBA" id="ARBA00013081"/>
    </source>
</evidence>
<comment type="subcellular location">
    <subcellularLocation>
        <location evidence="2">Nucleus</location>
    </subcellularLocation>
</comment>
<feature type="coiled-coil region" evidence="13">
    <location>
        <begin position="110"/>
        <end position="137"/>
    </location>
</feature>
<dbReference type="SMART" id="SM00213">
    <property type="entry name" value="UBQ"/>
    <property type="match status" value="1"/>
</dbReference>
<dbReference type="InterPro" id="IPR036412">
    <property type="entry name" value="HAD-like_sf"/>
</dbReference>
<dbReference type="Gene3D" id="3.40.50.1000">
    <property type="entry name" value="HAD superfamily/HAD-like"/>
    <property type="match status" value="1"/>
</dbReference>
<evidence type="ECO:0000256" key="11">
    <source>
        <dbReference type="ARBA" id="ARBA00047761"/>
    </source>
</evidence>
<keyword evidence="6" id="KW-0378">Hydrolase</keyword>
<dbReference type="EC" id="3.1.3.16" evidence="3"/>
<name>A0A6P8I4N2_ACTTE</name>
<dbReference type="InterPro" id="IPR011943">
    <property type="entry name" value="HAD-SF_hydro_IIID"/>
</dbReference>
<comment type="catalytic activity">
    <reaction evidence="11">
        <text>O-phospho-L-seryl-[protein] + H2O = L-seryl-[protein] + phosphate</text>
        <dbReference type="Rhea" id="RHEA:20629"/>
        <dbReference type="Rhea" id="RHEA-COMP:9863"/>
        <dbReference type="Rhea" id="RHEA-COMP:11604"/>
        <dbReference type="ChEBI" id="CHEBI:15377"/>
        <dbReference type="ChEBI" id="CHEBI:29999"/>
        <dbReference type="ChEBI" id="CHEBI:43474"/>
        <dbReference type="ChEBI" id="CHEBI:83421"/>
        <dbReference type="EC" id="3.1.3.16"/>
    </reaction>
</comment>
<dbReference type="SMART" id="SM00577">
    <property type="entry name" value="CPDc"/>
    <property type="match status" value="1"/>
</dbReference>
<dbReference type="FunCoup" id="A0A6P8I4N2">
    <property type="interactions" value="2638"/>
</dbReference>
<accession>A0A6P8I4N2</accession>
<keyword evidence="7" id="KW-0460">Magnesium</keyword>
<reference evidence="17" key="1">
    <citation type="submission" date="2025-08" db="UniProtKB">
        <authorList>
            <consortium name="RefSeq"/>
        </authorList>
    </citation>
    <scope>IDENTIFICATION</scope>
</reference>
<dbReference type="InterPro" id="IPR023214">
    <property type="entry name" value="HAD_sf"/>
</dbReference>
<evidence type="ECO:0000256" key="6">
    <source>
        <dbReference type="ARBA" id="ARBA00022801"/>
    </source>
</evidence>
<keyword evidence="8" id="KW-0904">Protein phosphatase</keyword>
<keyword evidence="5" id="KW-0479">Metal-binding</keyword>
<dbReference type="GeneID" id="116299034"/>
<dbReference type="GO" id="GO:0046872">
    <property type="term" value="F:metal ion binding"/>
    <property type="evidence" value="ECO:0007669"/>
    <property type="project" value="UniProtKB-KW"/>
</dbReference>
<evidence type="ECO:0000256" key="4">
    <source>
        <dbReference type="ARBA" id="ARBA00014187"/>
    </source>
</evidence>
<dbReference type="InterPro" id="IPR051658">
    <property type="entry name" value="UBLCP1"/>
</dbReference>
<comment type="cofactor">
    <cofactor evidence="1">
        <name>Mg(2+)</name>
        <dbReference type="ChEBI" id="CHEBI:18420"/>
    </cofactor>
</comment>
<evidence type="ECO:0000259" key="14">
    <source>
        <dbReference type="PROSITE" id="PS50053"/>
    </source>
</evidence>
<dbReference type="InterPro" id="IPR004274">
    <property type="entry name" value="FCP1_dom"/>
</dbReference>
<comment type="catalytic activity">
    <reaction evidence="12">
        <text>O-phospho-L-threonyl-[protein] + H2O = L-threonyl-[protein] + phosphate</text>
        <dbReference type="Rhea" id="RHEA:47004"/>
        <dbReference type="Rhea" id="RHEA-COMP:11060"/>
        <dbReference type="Rhea" id="RHEA-COMP:11605"/>
        <dbReference type="ChEBI" id="CHEBI:15377"/>
        <dbReference type="ChEBI" id="CHEBI:30013"/>
        <dbReference type="ChEBI" id="CHEBI:43474"/>
        <dbReference type="ChEBI" id="CHEBI:61977"/>
        <dbReference type="EC" id="3.1.3.16"/>
    </reaction>
</comment>
<dbReference type="InterPro" id="IPR029071">
    <property type="entry name" value="Ubiquitin-like_domsf"/>
</dbReference>
<dbReference type="NCBIfam" id="TIGR02245">
    <property type="entry name" value="HAD_IIID1"/>
    <property type="match status" value="1"/>
</dbReference>
<evidence type="ECO:0000256" key="5">
    <source>
        <dbReference type="ARBA" id="ARBA00022723"/>
    </source>
</evidence>
<dbReference type="GO" id="GO:0005634">
    <property type="term" value="C:nucleus"/>
    <property type="evidence" value="ECO:0007669"/>
    <property type="project" value="UniProtKB-SubCell"/>
</dbReference>
<dbReference type="Pfam" id="PF03031">
    <property type="entry name" value="NIF"/>
    <property type="match status" value="1"/>
</dbReference>
<dbReference type="CDD" id="cd01813">
    <property type="entry name" value="Ubl_UBLCP1"/>
    <property type="match status" value="1"/>
</dbReference>
<dbReference type="Pfam" id="PF00240">
    <property type="entry name" value="ubiquitin"/>
    <property type="match status" value="1"/>
</dbReference>
<evidence type="ECO:0000256" key="12">
    <source>
        <dbReference type="ARBA" id="ARBA00048336"/>
    </source>
</evidence>
<feature type="domain" description="FCP1 homology" evidence="15">
    <location>
        <begin position="142"/>
        <end position="302"/>
    </location>
</feature>
<dbReference type="Proteomes" id="UP000515163">
    <property type="component" value="Unplaced"/>
</dbReference>
<dbReference type="GO" id="GO:0004722">
    <property type="term" value="F:protein serine/threonine phosphatase activity"/>
    <property type="evidence" value="ECO:0007669"/>
    <property type="project" value="UniProtKB-EC"/>
</dbReference>
<dbReference type="FunFam" id="3.10.20.90:FF:000060">
    <property type="entry name" value="ubiquitin-like domain-containing CTD phosphatase 1"/>
    <property type="match status" value="1"/>
</dbReference>
<evidence type="ECO:0000259" key="15">
    <source>
        <dbReference type="PROSITE" id="PS50969"/>
    </source>
</evidence>
<evidence type="ECO:0000256" key="1">
    <source>
        <dbReference type="ARBA" id="ARBA00001946"/>
    </source>
</evidence>
<evidence type="ECO:0000256" key="13">
    <source>
        <dbReference type="SAM" id="Coils"/>
    </source>
</evidence>
<dbReference type="RefSeq" id="XP_031563519.1">
    <property type="nucleotide sequence ID" value="XM_031707659.1"/>
</dbReference>
<dbReference type="SUPFAM" id="SSF56784">
    <property type="entry name" value="HAD-like"/>
    <property type="match status" value="1"/>
</dbReference>
<dbReference type="FunFam" id="3.40.50.1000:FF:000050">
    <property type="entry name" value="Ubiquitin-like domain-containing CTD phosphatase 1"/>
    <property type="match status" value="1"/>
</dbReference>
<sequence length="322" mass="37618">MADGISEKIPSITIKWSGKDYVIDNLEPNDTIGRLKDVIKDKTGVLPARQKLLGLKFKGKSPDENTKLKALNLKPNNKIMMMGTREEKLADVLKPSEELVNNEVVNDFDVEEDEVMVENKEENLSKIAKRVSDYKINVLNEPDENKKLLVLDVDYTLFDHKSSAEYGYELMRPYLHEFLTSAFEDYNIIIWSATSMKWIEAKMKELNVTNNPNYKICFLLDSSAMITVQAPKYGVIETKPLGVIWGKYKCFSNKNTIMFDDLRRNFLMNPQCGLKIRPFREAHFNRDKDKELLKLKKYLKDISKLDDFKYLNHKYWESYRSR</sequence>
<dbReference type="InterPro" id="IPR000626">
    <property type="entry name" value="Ubiquitin-like_dom"/>
</dbReference>
<dbReference type="OrthoDB" id="1711508at2759"/>
<evidence type="ECO:0000256" key="2">
    <source>
        <dbReference type="ARBA" id="ARBA00004123"/>
    </source>
</evidence>
<keyword evidence="16" id="KW-1185">Reference proteome</keyword>
<dbReference type="InParanoid" id="A0A6P8I4N2"/>
<dbReference type="AlphaFoldDB" id="A0A6P8I4N2"/>
<dbReference type="SUPFAM" id="SSF54236">
    <property type="entry name" value="Ubiquitin-like"/>
    <property type="match status" value="1"/>
</dbReference>
<protein>
    <recommendedName>
        <fullName evidence="4">Ubiquitin-like domain-containing CTD phosphatase 1</fullName>
        <ecNumber evidence="3">3.1.3.16</ecNumber>
    </recommendedName>
    <alternativeName>
        <fullName evidence="10">Nuclear proteasome inhibitor UBLCP1</fullName>
    </alternativeName>
</protein>
<evidence type="ECO:0000256" key="10">
    <source>
        <dbReference type="ARBA" id="ARBA00032039"/>
    </source>
</evidence>
<dbReference type="PANTHER" id="PTHR48493:SF1">
    <property type="entry name" value="UBIQUITIN-LIKE DOMAIN-CONTAINING CTD PHOSPHATASE 1"/>
    <property type="match status" value="1"/>
</dbReference>
<proteinExistence type="predicted"/>
<evidence type="ECO:0000256" key="7">
    <source>
        <dbReference type="ARBA" id="ARBA00022842"/>
    </source>
</evidence>
<evidence type="ECO:0000313" key="17">
    <source>
        <dbReference type="RefSeq" id="XP_031563519.1"/>
    </source>
</evidence>
<dbReference type="GO" id="GO:0090364">
    <property type="term" value="P:regulation of proteasome assembly"/>
    <property type="evidence" value="ECO:0007669"/>
    <property type="project" value="InterPro"/>
</dbReference>
<evidence type="ECO:0000313" key="16">
    <source>
        <dbReference type="Proteomes" id="UP000515163"/>
    </source>
</evidence>
<dbReference type="PROSITE" id="PS50969">
    <property type="entry name" value="FCP1"/>
    <property type="match status" value="1"/>
</dbReference>
<evidence type="ECO:0000256" key="8">
    <source>
        <dbReference type="ARBA" id="ARBA00022912"/>
    </source>
</evidence>
<dbReference type="Gene3D" id="3.10.20.90">
    <property type="entry name" value="Phosphatidylinositol 3-kinase Catalytic Subunit, Chain A, domain 1"/>
    <property type="match status" value="1"/>
</dbReference>
<gene>
    <name evidence="17" type="primary">LOC116299034</name>
</gene>
<keyword evidence="9" id="KW-0539">Nucleus</keyword>
<evidence type="ECO:0000256" key="9">
    <source>
        <dbReference type="ARBA" id="ARBA00023242"/>
    </source>
</evidence>
<dbReference type="PANTHER" id="PTHR48493">
    <property type="entry name" value="UBIQUITIN-LIKE DOMAIN-CONTAINING CTD PHOSPHATASE 1"/>
    <property type="match status" value="1"/>
</dbReference>
<dbReference type="KEGG" id="aten:116299034"/>